<reference evidence="9" key="1">
    <citation type="submission" date="2013-11" db="EMBL/GenBank/DDBJ databases">
        <title>Genome sequence of the fusiform rust pathogen reveals effectors for host alternation and coevolution with pine.</title>
        <authorList>
            <consortium name="DOE Joint Genome Institute"/>
            <person name="Smith K."/>
            <person name="Pendleton A."/>
            <person name="Kubisiak T."/>
            <person name="Anderson C."/>
            <person name="Salamov A."/>
            <person name="Aerts A."/>
            <person name="Riley R."/>
            <person name="Clum A."/>
            <person name="Lindquist E."/>
            <person name="Ence D."/>
            <person name="Campbell M."/>
            <person name="Kronenberg Z."/>
            <person name="Feau N."/>
            <person name="Dhillon B."/>
            <person name="Hamelin R."/>
            <person name="Burleigh J."/>
            <person name="Smith J."/>
            <person name="Yandell M."/>
            <person name="Nelson C."/>
            <person name="Grigoriev I."/>
            <person name="Davis J."/>
        </authorList>
    </citation>
    <scope>NUCLEOTIDE SEQUENCE</scope>
    <source>
        <strain evidence="9">G11</strain>
    </source>
</reference>
<dbReference type="Pfam" id="PF07690">
    <property type="entry name" value="MFS_1"/>
    <property type="match status" value="1"/>
</dbReference>
<keyword evidence="2" id="KW-0813">Transport</keyword>
<evidence type="ECO:0000256" key="4">
    <source>
        <dbReference type="ARBA" id="ARBA00022989"/>
    </source>
</evidence>
<comment type="subcellular location">
    <subcellularLocation>
        <location evidence="1">Membrane</location>
        <topology evidence="1">Multi-pass membrane protein</topology>
    </subcellularLocation>
</comment>
<keyword evidence="5 7" id="KW-0472">Membrane</keyword>
<dbReference type="OrthoDB" id="2985014at2759"/>
<dbReference type="AlphaFoldDB" id="A0A9P6NAZ8"/>
<sequence>MAIFRPNSAGGGDRKGPNEAHYTKDDSNSESTDPSDVLAEREAVWRLDLAVIPIVSLFYFLSFLDRANLGNARVAGLQKGLGLSEFQYSMALTTTYIPYIAAEIPANLFLKKIGPHIILPTIVAIWGIITACQGLVTSYAGLVAARFFLGLVEGGMFPGIVLYLSYFYTRRELQLRIALFFSSASLSGAFSGLLAYGLIRLDGVGGRPGWAWIFIVEGLFTFVCGVLGYFIIPSTPASARFLNSEQKRIIFRRLAQDQPTTMDNEEVFSWSEVLASFKSLHVQLNFVALFMSGTSLYSLAYFQPTIVNSLGYSTSRTQLMSVPPFASAFVVMLATAYLSDRYRARGITACGCAVIALIGFIMFFCSKPNQHKLKYGSLFLSVAGVYSIPPPLSAWQANNSFCHYRKAVSIALGFVATNLGGVLSTWMFPKRDGPEYRMATIINMTFSVGTVVFAILNLCWLRYANVRKKTRRDKLLQNYQLNLADPQISHTENIRAWHELGDQHPDFKYAY</sequence>
<name>A0A9P6NAZ8_9BASI</name>
<dbReference type="GO" id="GO:0022857">
    <property type="term" value="F:transmembrane transporter activity"/>
    <property type="evidence" value="ECO:0007669"/>
    <property type="project" value="InterPro"/>
</dbReference>
<dbReference type="SUPFAM" id="SSF103473">
    <property type="entry name" value="MFS general substrate transporter"/>
    <property type="match status" value="1"/>
</dbReference>
<evidence type="ECO:0000313" key="10">
    <source>
        <dbReference type="Proteomes" id="UP000886653"/>
    </source>
</evidence>
<evidence type="ECO:0000256" key="5">
    <source>
        <dbReference type="ARBA" id="ARBA00023136"/>
    </source>
</evidence>
<feature type="transmembrane region" description="Helical" evidence="7">
    <location>
        <begin position="376"/>
        <end position="395"/>
    </location>
</feature>
<protein>
    <recommendedName>
        <fullName evidence="8">Major facilitator superfamily (MFS) profile domain-containing protein</fullName>
    </recommendedName>
</protein>
<proteinExistence type="predicted"/>
<gene>
    <name evidence="9" type="ORF">CROQUDRAFT_66388</name>
</gene>
<evidence type="ECO:0000256" key="1">
    <source>
        <dbReference type="ARBA" id="ARBA00004141"/>
    </source>
</evidence>
<dbReference type="Proteomes" id="UP000886653">
    <property type="component" value="Unassembled WGS sequence"/>
</dbReference>
<feature type="transmembrane region" description="Helical" evidence="7">
    <location>
        <begin position="407"/>
        <end position="428"/>
    </location>
</feature>
<dbReference type="FunFam" id="1.20.1250.20:FF:000013">
    <property type="entry name" value="MFS general substrate transporter"/>
    <property type="match status" value="1"/>
</dbReference>
<feature type="transmembrane region" description="Helical" evidence="7">
    <location>
        <begin position="211"/>
        <end position="232"/>
    </location>
</feature>
<keyword evidence="3 7" id="KW-0812">Transmembrane</keyword>
<evidence type="ECO:0000259" key="8">
    <source>
        <dbReference type="PROSITE" id="PS50850"/>
    </source>
</evidence>
<dbReference type="FunFam" id="1.20.1250.20:FF:000034">
    <property type="entry name" value="MFS general substrate transporter"/>
    <property type="match status" value="1"/>
</dbReference>
<feature type="transmembrane region" description="Helical" evidence="7">
    <location>
        <begin position="43"/>
        <end position="64"/>
    </location>
</feature>
<dbReference type="GO" id="GO:0016020">
    <property type="term" value="C:membrane"/>
    <property type="evidence" value="ECO:0007669"/>
    <property type="project" value="UniProtKB-SubCell"/>
</dbReference>
<feature type="region of interest" description="Disordered" evidence="6">
    <location>
        <begin position="1"/>
        <end position="35"/>
    </location>
</feature>
<evidence type="ECO:0000256" key="3">
    <source>
        <dbReference type="ARBA" id="ARBA00022692"/>
    </source>
</evidence>
<keyword evidence="10" id="KW-1185">Reference proteome</keyword>
<dbReference type="InterPro" id="IPR036259">
    <property type="entry name" value="MFS_trans_sf"/>
</dbReference>
<dbReference type="InterPro" id="IPR011701">
    <property type="entry name" value="MFS"/>
</dbReference>
<feature type="transmembrane region" description="Helical" evidence="7">
    <location>
        <begin position="440"/>
        <end position="464"/>
    </location>
</feature>
<dbReference type="EMBL" id="MU167324">
    <property type="protein sequence ID" value="KAG0143246.1"/>
    <property type="molecule type" value="Genomic_DNA"/>
</dbReference>
<feature type="compositionally biased region" description="Basic and acidic residues" evidence="6">
    <location>
        <begin position="12"/>
        <end position="27"/>
    </location>
</feature>
<dbReference type="Gene3D" id="1.20.1250.20">
    <property type="entry name" value="MFS general substrate transporter like domains"/>
    <property type="match status" value="2"/>
</dbReference>
<evidence type="ECO:0000256" key="6">
    <source>
        <dbReference type="SAM" id="MobiDB-lite"/>
    </source>
</evidence>
<dbReference type="PANTHER" id="PTHR43791">
    <property type="entry name" value="PERMEASE-RELATED"/>
    <property type="match status" value="1"/>
</dbReference>
<feature type="transmembrane region" description="Helical" evidence="7">
    <location>
        <begin position="117"/>
        <end position="141"/>
    </location>
</feature>
<comment type="caution">
    <text evidence="9">The sequence shown here is derived from an EMBL/GenBank/DDBJ whole genome shotgun (WGS) entry which is preliminary data.</text>
</comment>
<dbReference type="PANTHER" id="PTHR43791:SF85">
    <property type="entry name" value="TRANSPORTER, PUTATIVE (AFU_ORTHOLOGUE AFUA_6G00710)-RELATED"/>
    <property type="match status" value="1"/>
</dbReference>
<dbReference type="PROSITE" id="PS50850">
    <property type="entry name" value="MFS"/>
    <property type="match status" value="1"/>
</dbReference>
<evidence type="ECO:0000256" key="2">
    <source>
        <dbReference type="ARBA" id="ARBA00022448"/>
    </source>
</evidence>
<feature type="transmembrane region" description="Helical" evidence="7">
    <location>
        <begin position="322"/>
        <end position="339"/>
    </location>
</feature>
<evidence type="ECO:0000256" key="7">
    <source>
        <dbReference type="SAM" id="Phobius"/>
    </source>
</evidence>
<feature type="domain" description="Major facilitator superfamily (MFS) profile" evidence="8">
    <location>
        <begin position="51"/>
        <end position="468"/>
    </location>
</feature>
<evidence type="ECO:0000313" key="9">
    <source>
        <dbReference type="EMBL" id="KAG0143246.1"/>
    </source>
</evidence>
<dbReference type="InterPro" id="IPR020846">
    <property type="entry name" value="MFS_dom"/>
</dbReference>
<keyword evidence="4 7" id="KW-1133">Transmembrane helix</keyword>
<feature type="transmembrane region" description="Helical" evidence="7">
    <location>
        <begin position="178"/>
        <end position="199"/>
    </location>
</feature>
<feature type="transmembrane region" description="Helical" evidence="7">
    <location>
        <begin position="147"/>
        <end position="166"/>
    </location>
</feature>
<accession>A0A9P6NAZ8</accession>
<feature type="transmembrane region" description="Helical" evidence="7">
    <location>
        <begin position="346"/>
        <end position="364"/>
    </location>
</feature>
<organism evidence="9 10">
    <name type="scientific">Cronartium quercuum f. sp. fusiforme G11</name>
    <dbReference type="NCBI Taxonomy" id="708437"/>
    <lineage>
        <taxon>Eukaryota</taxon>
        <taxon>Fungi</taxon>
        <taxon>Dikarya</taxon>
        <taxon>Basidiomycota</taxon>
        <taxon>Pucciniomycotina</taxon>
        <taxon>Pucciniomycetes</taxon>
        <taxon>Pucciniales</taxon>
        <taxon>Coleosporiaceae</taxon>
        <taxon>Cronartium</taxon>
    </lineage>
</organism>
<feature type="transmembrane region" description="Helical" evidence="7">
    <location>
        <begin position="284"/>
        <end position="302"/>
    </location>
</feature>